<dbReference type="PRINTS" id="PR00723">
    <property type="entry name" value="SUBTILISIN"/>
</dbReference>
<dbReference type="NCBIfam" id="TIGR04183">
    <property type="entry name" value="Por_Secre_tail"/>
    <property type="match status" value="1"/>
</dbReference>
<evidence type="ECO:0000256" key="5">
    <source>
        <dbReference type="PROSITE-ProRule" id="PRU01240"/>
    </source>
</evidence>
<dbReference type="SUPFAM" id="SSF49785">
    <property type="entry name" value="Galactose-binding domain-like"/>
    <property type="match status" value="1"/>
</dbReference>
<feature type="domain" description="Peptidase S8/S53" evidence="7">
    <location>
        <begin position="243"/>
        <end position="491"/>
    </location>
</feature>
<feature type="active site" description="Charge relay system" evidence="5">
    <location>
        <position position="294"/>
    </location>
</feature>
<evidence type="ECO:0000256" key="2">
    <source>
        <dbReference type="ARBA" id="ARBA00022670"/>
    </source>
</evidence>
<evidence type="ECO:0000313" key="8">
    <source>
        <dbReference type="EMBL" id="HGU47470.1"/>
    </source>
</evidence>
<dbReference type="InterPro" id="IPR000209">
    <property type="entry name" value="Peptidase_S8/S53_dom"/>
</dbReference>
<protein>
    <submittedName>
        <fullName evidence="8">T9SS type A sorting domain-containing protein</fullName>
    </submittedName>
</protein>
<keyword evidence="2 5" id="KW-0645">Protease</keyword>
<feature type="active site" description="Charge relay system" evidence="5">
    <location>
        <position position="472"/>
    </location>
</feature>
<reference evidence="8" key="1">
    <citation type="journal article" date="2020" name="mSystems">
        <title>Genome- and Community-Level Interaction Insights into Carbon Utilization and Element Cycling Functions of Hydrothermarchaeota in Hydrothermal Sediment.</title>
        <authorList>
            <person name="Zhou Z."/>
            <person name="Liu Y."/>
            <person name="Xu W."/>
            <person name="Pan J."/>
            <person name="Luo Z.H."/>
            <person name="Li M."/>
        </authorList>
    </citation>
    <scope>NUCLEOTIDE SEQUENCE [LARGE SCALE GENOMIC DNA]</scope>
    <source>
        <strain evidence="8">SpSt-594</strain>
    </source>
</reference>
<organism evidence="8">
    <name type="scientific">candidate division WOR-3 bacterium</name>
    <dbReference type="NCBI Taxonomy" id="2052148"/>
    <lineage>
        <taxon>Bacteria</taxon>
        <taxon>Bacteria division WOR-3</taxon>
    </lineage>
</organism>
<evidence type="ECO:0000256" key="3">
    <source>
        <dbReference type="ARBA" id="ARBA00022801"/>
    </source>
</evidence>
<dbReference type="CDD" id="cd04842">
    <property type="entry name" value="Peptidases_S8_Kp43_protease"/>
    <property type="match status" value="1"/>
</dbReference>
<feature type="active site" description="Charge relay system" evidence="5">
    <location>
        <position position="247"/>
    </location>
</feature>
<feature type="region of interest" description="Disordered" evidence="6">
    <location>
        <begin position="289"/>
        <end position="314"/>
    </location>
</feature>
<dbReference type="InterPro" id="IPR015500">
    <property type="entry name" value="Peptidase_S8_subtilisin-rel"/>
</dbReference>
<dbReference type="InterPro" id="IPR008979">
    <property type="entry name" value="Galactose-bd-like_sf"/>
</dbReference>
<dbReference type="EMBL" id="DSZH01000126">
    <property type="protein sequence ID" value="HGU47470.1"/>
    <property type="molecule type" value="Genomic_DNA"/>
</dbReference>
<dbReference type="GO" id="GO:0006508">
    <property type="term" value="P:proteolysis"/>
    <property type="evidence" value="ECO:0007669"/>
    <property type="project" value="UniProtKB-KW"/>
</dbReference>
<evidence type="ECO:0000259" key="7">
    <source>
        <dbReference type="Pfam" id="PF00082"/>
    </source>
</evidence>
<dbReference type="InterPro" id="IPR036852">
    <property type="entry name" value="Peptidase_S8/S53_dom_sf"/>
</dbReference>
<dbReference type="PROSITE" id="PS51892">
    <property type="entry name" value="SUBTILASE"/>
    <property type="match status" value="1"/>
</dbReference>
<evidence type="ECO:0000256" key="6">
    <source>
        <dbReference type="SAM" id="MobiDB-lite"/>
    </source>
</evidence>
<dbReference type="PANTHER" id="PTHR43399:SF4">
    <property type="entry name" value="CELL WALL-ASSOCIATED PROTEASE"/>
    <property type="match status" value="1"/>
</dbReference>
<dbReference type="PANTHER" id="PTHR43399">
    <property type="entry name" value="SUBTILISIN-RELATED"/>
    <property type="match status" value="1"/>
</dbReference>
<dbReference type="InterPro" id="IPR022398">
    <property type="entry name" value="Peptidase_S8_His-AS"/>
</dbReference>
<evidence type="ECO:0000256" key="4">
    <source>
        <dbReference type="ARBA" id="ARBA00022825"/>
    </source>
</evidence>
<name>A0A7C4W7I7_UNCW3</name>
<dbReference type="Pfam" id="PF00082">
    <property type="entry name" value="Peptidase_S8"/>
    <property type="match status" value="1"/>
</dbReference>
<comment type="similarity">
    <text evidence="1 5">Belongs to the peptidase S8 family.</text>
</comment>
<proteinExistence type="inferred from homology"/>
<sequence length="1247" mass="140835">MKRIIVFLIPLIIFAKNPLAPKNFGFYSPTANSNDFQIGFWDLPKFDPLFSLPSLSKDLIIDSYPQDGLGYYLIQFNGPVYRYMVEEIRNLGVLTLGFHSRYLLIGKMDNKIKERVEKLPYIRWVGIYQPGYKFAQTILKDRESGILTLTLFYPEDLISAVNDLTNKDFKIIRYAQSEYFKVIEVEAKREDIPILASLPYIFSIEEWHPPELENANCQWVIQTWAQENRRIWEQGIYGVNEILGYTDTGLDILHWAFYDPNVSISDTGEYLNHRKVVFFKNWETYQRPSDPDGHGTHVGGTIGGNDSLMGGTNPNDGHSKGCRIGILAPIPQPTGWDLTGPFNKMTNWLRNPELKVYTISNSWWTGTMGQYTNASASVDIFSWVNKDVIIIKSCGNQGQSTQYRITEPGNSKSIIACGSLQNGLNSTVLSSYSSRGPAPDGRIKPDLCVPGEGIYSADAGTQNGYVSMSGTSMAAPAVNGACGLIRSYLKRGFYPSGVPNPDDSFPYISASLVKACLIVSCDPNIGNYVIPSEYVGWGRVNLDSVLYFATPVPDRRKLLLYDDTIGLRTGEYVEYEFEVNDNIPLRIAVVWTDTAAAPGANPALINNLDVLLTSPSGNFYKGNIYQNGQSVQNPTQPYDNINPLEVFRINQPELGRWNLKIMAQNVVTSIPQPYSVVITGGIQLRPRTGVRYLAHYLIDEPPMGNGDRILNPGEEVEIPTWFKNHNDYEVEGVKIYLRLRQPDTNVVILDSFKYFSSIAPFDSVFTGEDGFNIRVSENLPNGYSIPLVFSIEDTLDSIWESRLTLYVGTPILVNREVVVYDSPPNGNNNGRLDPNEIASLTIGIKNQGLGNGYNVYAVLKSLDERLIILDSIGIYDTIFKDSTKFNNQDKFVVQTLPNIPPETPIPCSLRIYSDQYIFSSYLTIVIGELRITDPIPDNASPIRYWAYDDVDSFYVECPDFEWVEIRGVGERLPISSDDQTIRIPLPFPIYYYGVRYSDSLSICGNGWISPIRTTSTVYTNQPLPDPTSTNPSAMICVNWDDLYPPTGNGIWFYYDTLNHRMILEWDSVHYYNPRASWDKFQIIIYDTTVRTYTGDNEIVFQYLTANNYTSNTVGIEDQTNTIGINALYNNTYHRACAPIVAGRAIKFTTDTIGYIGIKEFAKTLENKKKQIIVANPQKILKINLPYEEAQITIFDVFGRKIREFNLKGSMLILDFKDKKGKKLGTGIYTIRIKTNNETIIKKIIYIK</sequence>
<evidence type="ECO:0000256" key="1">
    <source>
        <dbReference type="ARBA" id="ARBA00011073"/>
    </source>
</evidence>
<dbReference type="InterPro" id="IPR051048">
    <property type="entry name" value="Peptidase_S8/S53_subtilisin"/>
</dbReference>
<dbReference type="GO" id="GO:0004252">
    <property type="term" value="F:serine-type endopeptidase activity"/>
    <property type="evidence" value="ECO:0007669"/>
    <property type="project" value="UniProtKB-UniRule"/>
</dbReference>
<comment type="caution">
    <text evidence="8">The sequence shown here is derived from an EMBL/GenBank/DDBJ whole genome shotgun (WGS) entry which is preliminary data.</text>
</comment>
<dbReference type="AlphaFoldDB" id="A0A7C4W7I7"/>
<dbReference type="InterPro" id="IPR026444">
    <property type="entry name" value="Secre_tail"/>
</dbReference>
<accession>A0A7C4W7I7</accession>
<keyword evidence="4 5" id="KW-0720">Serine protease</keyword>
<gene>
    <name evidence="8" type="ORF">ENT60_02765</name>
</gene>
<dbReference type="PROSITE" id="PS00137">
    <property type="entry name" value="SUBTILASE_HIS"/>
    <property type="match status" value="1"/>
</dbReference>
<dbReference type="InterPro" id="IPR034058">
    <property type="entry name" value="TagA/B/C/D_pept_dom"/>
</dbReference>
<dbReference type="Gene3D" id="2.60.120.380">
    <property type="match status" value="1"/>
</dbReference>
<dbReference type="SUPFAM" id="SSF52743">
    <property type="entry name" value="Subtilisin-like"/>
    <property type="match status" value="1"/>
</dbReference>
<dbReference type="Gene3D" id="3.40.50.200">
    <property type="entry name" value="Peptidase S8/S53 domain"/>
    <property type="match status" value="1"/>
</dbReference>
<keyword evidence="3 5" id="KW-0378">Hydrolase</keyword>